<name>A0A2H3B081_9AGAR</name>
<proteinExistence type="predicted"/>
<dbReference type="Proteomes" id="UP000218334">
    <property type="component" value="Unassembled WGS sequence"/>
</dbReference>
<keyword evidence="2" id="KW-1185">Reference proteome</keyword>
<protein>
    <submittedName>
        <fullName evidence="1">Uncharacterized protein</fullName>
    </submittedName>
</protein>
<evidence type="ECO:0000313" key="1">
    <source>
        <dbReference type="EMBL" id="PBK64339.1"/>
    </source>
</evidence>
<dbReference type="AlphaFoldDB" id="A0A2H3B081"/>
<evidence type="ECO:0000313" key="2">
    <source>
        <dbReference type="Proteomes" id="UP000218334"/>
    </source>
</evidence>
<reference evidence="2" key="1">
    <citation type="journal article" date="2017" name="Nat. Ecol. Evol.">
        <title>Genome expansion and lineage-specific genetic innovations in the forest pathogenic fungi Armillaria.</title>
        <authorList>
            <person name="Sipos G."/>
            <person name="Prasanna A.N."/>
            <person name="Walter M.C."/>
            <person name="O'Connor E."/>
            <person name="Balint B."/>
            <person name="Krizsan K."/>
            <person name="Kiss B."/>
            <person name="Hess J."/>
            <person name="Varga T."/>
            <person name="Slot J."/>
            <person name="Riley R."/>
            <person name="Boka B."/>
            <person name="Rigling D."/>
            <person name="Barry K."/>
            <person name="Lee J."/>
            <person name="Mihaltcheva S."/>
            <person name="LaButti K."/>
            <person name="Lipzen A."/>
            <person name="Waldron R."/>
            <person name="Moloney N.M."/>
            <person name="Sperisen C."/>
            <person name="Kredics L."/>
            <person name="Vagvoelgyi C."/>
            <person name="Patrignani A."/>
            <person name="Fitzpatrick D."/>
            <person name="Nagy I."/>
            <person name="Doyle S."/>
            <person name="Anderson J.B."/>
            <person name="Grigoriev I.V."/>
            <person name="Gueldener U."/>
            <person name="Muensterkoetter M."/>
            <person name="Nagy L.G."/>
        </authorList>
    </citation>
    <scope>NUCLEOTIDE SEQUENCE [LARGE SCALE GENOMIC DNA]</scope>
    <source>
        <strain evidence="2">28-4</strain>
    </source>
</reference>
<accession>A0A2H3B081</accession>
<dbReference type="EMBL" id="KZ293452">
    <property type="protein sequence ID" value="PBK64339.1"/>
    <property type="molecule type" value="Genomic_DNA"/>
</dbReference>
<gene>
    <name evidence="1" type="ORF">ARMSODRAFT_979170</name>
</gene>
<organism evidence="1 2">
    <name type="scientific">Armillaria solidipes</name>
    <dbReference type="NCBI Taxonomy" id="1076256"/>
    <lineage>
        <taxon>Eukaryota</taxon>
        <taxon>Fungi</taxon>
        <taxon>Dikarya</taxon>
        <taxon>Basidiomycota</taxon>
        <taxon>Agaricomycotina</taxon>
        <taxon>Agaricomycetes</taxon>
        <taxon>Agaricomycetidae</taxon>
        <taxon>Agaricales</taxon>
        <taxon>Marasmiineae</taxon>
        <taxon>Physalacriaceae</taxon>
        <taxon>Armillaria</taxon>
    </lineage>
</organism>
<sequence length="244" mass="27749">MHAFIAFIDDSFSFLSHSKSRRYFQETQKRYDASKCIDGPTNICKLNSRKRRQTQLNACTQMSNAEFSWPDMELIGPALRLSAGSLVARRYQFRSGSFSREKRMLFANERSFVLIVYARLLYDLLLSLDRSDSQGLVTPVEHKSAHTTTHSDFPGFFSELISVDSAPRHKVTGSCPEYPIFKPGDQTMLMKKSRSVFGHYGATAEHIGSRFSGPLYVPKPPDNIYLAARCRGESERRNRVVVSD</sequence>